<dbReference type="OrthoDB" id="9909727at2759"/>
<organism evidence="1 2">
    <name type="scientific">Phrynocephalus forsythii</name>
    <dbReference type="NCBI Taxonomy" id="171643"/>
    <lineage>
        <taxon>Eukaryota</taxon>
        <taxon>Metazoa</taxon>
        <taxon>Chordata</taxon>
        <taxon>Craniata</taxon>
        <taxon>Vertebrata</taxon>
        <taxon>Euteleostomi</taxon>
        <taxon>Lepidosauria</taxon>
        <taxon>Squamata</taxon>
        <taxon>Bifurcata</taxon>
        <taxon>Unidentata</taxon>
        <taxon>Episquamata</taxon>
        <taxon>Toxicofera</taxon>
        <taxon>Iguania</taxon>
        <taxon>Acrodonta</taxon>
        <taxon>Agamidae</taxon>
        <taxon>Agaminae</taxon>
        <taxon>Phrynocephalus</taxon>
    </lineage>
</organism>
<accession>A0A9Q1B5H2</accession>
<protein>
    <submittedName>
        <fullName evidence="1">Uncharacterized protein</fullName>
    </submittedName>
</protein>
<evidence type="ECO:0000313" key="2">
    <source>
        <dbReference type="Proteomes" id="UP001142489"/>
    </source>
</evidence>
<gene>
    <name evidence="1" type="ORF">JRQ81_010589</name>
</gene>
<keyword evidence="2" id="KW-1185">Reference proteome</keyword>
<dbReference type="EMBL" id="JAPFRF010000003">
    <property type="protein sequence ID" value="KAJ7338060.1"/>
    <property type="molecule type" value="Genomic_DNA"/>
</dbReference>
<name>A0A9Q1B5H2_9SAUR</name>
<comment type="caution">
    <text evidence="1">The sequence shown here is derived from an EMBL/GenBank/DDBJ whole genome shotgun (WGS) entry which is preliminary data.</text>
</comment>
<sequence>MTWDAFMEFASQALSSAPTAMLLIHLGGNDLPRLLGKSLILCAKADLLCLFRSYPHVRVLWSEMLPRLVWKGAQDPKRIDQKCVNREVGNFVHLHG</sequence>
<proteinExistence type="predicted"/>
<dbReference type="Proteomes" id="UP001142489">
    <property type="component" value="Unassembled WGS sequence"/>
</dbReference>
<reference evidence="1" key="1">
    <citation type="journal article" date="2023" name="DNA Res.">
        <title>Chromosome-level genome assembly of Phrynocephalus forsythii using third-generation DNA sequencing and Hi-C analysis.</title>
        <authorList>
            <person name="Qi Y."/>
            <person name="Zhao W."/>
            <person name="Zhao Y."/>
            <person name="Niu C."/>
            <person name="Cao S."/>
            <person name="Zhang Y."/>
        </authorList>
    </citation>
    <scope>NUCLEOTIDE SEQUENCE</scope>
    <source>
        <tissue evidence="1">Muscle</tissue>
    </source>
</reference>
<evidence type="ECO:0000313" key="1">
    <source>
        <dbReference type="EMBL" id="KAJ7338060.1"/>
    </source>
</evidence>
<feature type="non-terminal residue" evidence="1">
    <location>
        <position position="96"/>
    </location>
</feature>
<dbReference type="AlphaFoldDB" id="A0A9Q1B5H2"/>